<comment type="caution">
    <text evidence="2">The sequence shown here is derived from an EMBL/GenBank/DDBJ whole genome shotgun (WGS) entry which is preliminary data.</text>
</comment>
<reference evidence="2 3" key="1">
    <citation type="journal article" date="2023" name="Hortic Res">
        <title>Pangenome of water caltrop reveals structural variations and asymmetric subgenome divergence after allopolyploidization.</title>
        <authorList>
            <person name="Zhang X."/>
            <person name="Chen Y."/>
            <person name="Wang L."/>
            <person name="Yuan Y."/>
            <person name="Fang M."/>
            <person name="Shi L."/>
            <person name="Lu R."/>
            <person name="Comes H.P."/>
            <person name="Ma Y."/>
            <person name="Chen Y."/>
            <person name="Huang G."/>
            <person name="Zhou Y."/>
            <person name="Zheng Z."/>
            <person name="Qiu Y."/>
        </authorList>
    </citation>
    <scope>NUCLEOTIDE SEQUENCE [LARGE SCALE GENOMIC DNA]</scope>
    <source>
        <tissue evidence="2">Roots</tissue>
    </source>
</reference>
<dbReference type="Proteomes" id="UP001345219">
    <property type="component" value="Chromosome 3"/>
</dbReference>
<evidence type="ECO:0000313" key="3">
    <source>
        <dbReference type="Proteomes" id="UP001345219"/>
    </source>
</evidence>
<organism evidence="2 3">
    <name type="scientific">Trapa incisa</name>
    <dbReference type="NCBI Taxonomy" id="236973"/>
    <lineage>
        <taxon>Eukaryota</taxon>
        <taxon>Viridiplantae</taxon>
        <taxon>Streptophyta</taxon>
        <taxon>Embryophyta</taxon>
        <taxon>Tracheophyta</taxon>
        <taxon>Spermatophyta</taxon>
        <taxon>Magnoliopsida</taxon>
        <taxon>eudicotyledons</taxon>
        <taxon>Gunneridae</taxon>
        <taxon>Pentapetalae</taxon>
        <taxon>rosids</taxon>
        <taxon>malvids</taxon>
        <taxon>Myrtales</taxon>
        <taxon>Lythraceae</taxon>
        <taxon>Trapa</taxon>
    </lineage>
</organism>
<sequence length="123" mass="13331">MGGILSLDNPKRKEGERCKTRKISSEEVLVPDFMESEHSYLVSGLLGKLHVITMDDRSNIVVMKADVQHNICPFQSTNSCPFSQSSPVSAAGSGSGSETGLWKVIARKVAFSTDLVSCQTLNI</sequence>
<gene>
    <name evidence="2" type="ORF">SAY87_003712</name>
</gene>
<feature type="compositionally biased region" description="Basic and acidic residues" evidence="1">
    <location>
        <begin position="9"/>
        <end position="18"/>
    </location>
</feature>
<dbReference type="AlphaFoldDB" id="A0AAN7QI60"/>
<name>A0AAN7QI60_9MYRT</name>
<feature type="region of interest" description="Disordered" evidence="1">
    <location>
        <begin position="1"/>
        <end position="21"/>
    </location>
</feature>
<accession>A0AAN7QI60</accession>
<dbReference type="EMBL" id="JAXIOK010000006">
    <property type="protein sequence ID" value="KAK4768571.1"/>
    <property type="molecule type" value="Genomic_DNA"/>
</dbReference>
<protein>
    <submittedName>
        <fullName evidence="2">Uncharacterized protein</fullName>
    </submittedName>
</protein>
<proteinExistence type="predicted"/>
<evidence type="ECO:0000256" key="1">
    <source>
        <dbReference type="SAM" id="MobiDB-lite"/>
    </source>
</evidence>
<keyword evidence="3" id="KW-1185">Reference proteome</keyword>
<evidence type="ECO:0000313" key="2">
    <source>
        <dbReference type="EMBL" id="KAK4768571.1"/>
    </source>
</evidence>